<organism evidence="1 2">
    <name type="scientific">Flaviaesturariibacter aridisoli</name>
    <dbReference type="NCBI Taxonomy" id="2545761"/>
    <lineage>
        <taxon>Bacteria</taxon>
        <taxon>Pseudomonadati</taxon>
        <taxon>Bacteroidota</taxon>
        <taxon>Chitinophagia</taxon>
        <taxon>Chitinophagales</taxon>
        <taxon>Chitinophagaceae</taxon>
        <taxon>Flaviaestuariibacter</taxon>
    </lineage>
</organism>
<dbReference type="OrthoDB" id="976022at2"/>
<sequence>MTRPFFFLAILMLFAACRHDDRHPDISKIKVSLETDRFERDFFRIDSNKVAAGLAALRNGHPAFYGDFVNQVLGINPADSNGQLVVRYMLRDYRPIYDSIDRKYRDFDDVRKDLEEGYRYVKYYYPDYAVPRRLVTFIGPLDAEWTAISTDYIAVGLQAFAGKNFSVYSAPDVQQIYPLYISRRFDREYIAPTAMKNVVNELYPDLSTGRPLLEQLVEKGKQLYLLDHLLPDAPDSLKTGYTGAQHQFIAKNEGNIWTQLLRNENLYSIDPVTLQTYIGEAPFTQGLPEEAPGNLGPWLGWRIVQAYAARHDKLSLKEILATPAKTVYEESRYKPK</sequence>
<evidence type="ECO:0008006" key="3">
    <source>
        <dbReference type="Google" id="ProtNLM"/>
    </source>
</evidence>
<proteinExistence type="predicted"/>
<evidence type="ECO:0000313" key="2">
    <source>
        <dbReference type="Proteomes" id="UP000295164"/>
    </source>
</evidence>
<name>A0A4R4E287_9BACT</name>
<accession>A0A4R4E287</accession>
<dbReference type="EMBL" id="SKFH01000006">
    <property type="protein sequence ID" value="TCZ73509.1"/>
    <property type="molecule type" value="Genomic_DNA"/>
</dbReference>
<protein>
    <recommendedName>
        <fullName evidence="3">Gliding motility lipoprotein GldB</fullName>
    </recommendedName>
</protein>
<dbReference type="AlphaFoldDB" id="A0A4R4E287"/>
<dbReference type="PROSITE" id="PS51257">
    <property type="entry name" value="PROKAR_LIPOPROTEIN"/>
    <property type="match status" value="1"/>
</dbReference>
<dbReference type="InterPro" id="IPR019853">
    <property type="entry name" value="GldB-like"/>
</dbReference>
<reference evidence="1 2" key="1">
    <citation type="submission" date="2019-03" db="EMBL/GenBank/DDBJ databases">
        <authorList>
            <person name="Kim M.K.M."/>
        </authorList>
    </citation>
    <scope>NUCLEOTIDE SEQUENCE [LARGE SCALE GENOMIC DNA]</scope>
    <source>
        <strain evidence="1 2">17J68-15</strain>
    </source>
</reference>
<evidence type="ECO:0000313" key="1">
    <source>
        <dbReference type="EMBL" id="TCZ73509.1"/>
    </source>
</evidence>
<gene>
    <name evidence="1" type="ORF">E0486_05985</name>
</gene>
<comment type="caution">
    <text evidence="1">The sequence shown here is derived from an EMBL/GenBank/DDBJ whole genome shotgun (WGS) entry which is preliminary data.</text>
</comment>
<dbReference type="Pfam" id="PF25594">
    <property type="entry name" value="GldB_lipo"/>
    <property type="match status" value="1"/>
</dbReference>
<keyword evidence="2" id="KW-1185">Reference proteome</keyword>
<dbReference type="Proteomes" id="UP000295164">
    <property type="component" value="Unassembled WGS sequence"/>
</dbReference>
<dbReference type="RefSeq" id="WP_131851237.1">
    <property type="nucleotide sequence ID" value="NZ_SKFH01000006.1"/>
</dbReference>